<name>A0A5N5WW33_9EURO</name>
<evidence type="ECO:0000313" key="2">
    <source>
        <dbReference type="EMBL" id="KAB8071947.1"/>
    </source>
</evidence>
<keyword evidence="3" id="KW-1185">Reference proteome</keyword>
<feature type="signal peptide" evidence="1">
    <location>
        <begin position="1"/>
        <end position="18"/>
    </location>
</feature>
<reference evidence="2 3" key="1">
    <citation type="submission" date="2019-04" db="EMBL/GenBank/DDBJ databases">
        <title>Friends and foes A comparative genomics study of 23 Aspergillus species from section Flavi.</title>
        <authorList>
            <consortium name="DOE Joint Genome Institute"/>
            <person name="Kjaerbolling I."/>
            <person name="Vesth T."/>
            <person name="Frisvad J.C."/>
            <person name="Nybo J.L."/>
            <person name="Theobald S."/>
            <person name="Kildgaard S."/>
            <person name="Isbrandt T."/>
            <person name="Kuo A."/>
            <person name="Sato A."/>
            <person name="Lyhne E.K."/>
            <person name="Kogle M.E."/>
            <person name="Wiebenga A."/>
            <person name="Kun R.S."/>
            <person name="Lubbers R.J."/>
            <person name="Makela M.R."/>
            <person name="Barry K."/>
            <person name="Chovatia M."/>
            <person name="Clum A."/>
            <person name="Daum C."/>
            <person name="Haridas S."/>
            <person name="He G."/>
            <person name="LaButti K."/>
            <person name="Lipzen A."/>
            <person name="Mondo S."/>
            <person name="Riley R."/>
            <person name="Salamov A."/>
            <person name="Simmons B.A."/>
            <person name="Magnuson J.K."/>
            <person name="Henrissat B."/>
            <person name="Mortensen U.H."/>
            <person name="Larsen T.O."/>
            <person name="Devries R.P."/>
            <person name="Grigoriev I.V."/>
            <person name="Machida M."/>
            <person name="Baker S.E."/>
            <person name="Andersen M.R."/>
        </authorList>
    </citation>
    <scope>NUCLEOTIDE SEQUENCE [LARGE SCALE GENOMIC DNA]</scope>
    <source>
        <strain evidence="2 3">CBS 151.66</strain>
    </source>
</reference>
<accession>A0A5N5WW33</accession>
<evidence type="ECO:0008006" key="4">
    <source>
        <dbReference type="Google" id="ProtNLM"/>
    </source>
</evidence>
<evidence type="ECO:0000256" key="1">
    <source>
        <dbReference type="SAM" id="SignalP"/>
    </source>
</evidence>
<keyword evidence="1" id="KW-0732">Signal</keyword>
<evidence type="ECO:0000313" key="3">
    <source>
        <dbReference type="Proteomes" id="UP000326565"/>
    </source>
</evidence>
<dbReference type="EMBL" id="ML732259">
    <property type="protein sequence ID" value="KAB8071947.1"/>
    <property type="molecule type" value="Genomic_DNA"/>
</dbReference>
<dbReference type="Proteomes" id="UP000326565">
    <property type="component" value="Unassembled WGS sequence"/>
</dbReference>
<sequence length="103" mass="10415">MQFHSVIALLATLSAVSAAPGGGGGDSDSQCTTEQANKCCTGLLEGILNIGILPGLCLPLVGSCNNQVACCEANGVRDALGVLSKEVLTIAWQGLLNCVTIQL</sequence>
<dbReference type="AlphaFoldDB" id="A0A5N5WW33"/>
<organism evidence="2 3">
    <name type="scientific">Aspergillus leporis</name>
    <dbReference type="NCBI Taxonomy" id="41062"/>
    <lineage>
        <taxon>Eukaryota</taxon>
        <taxon>Fungi</taxon>
        <taxon>Dikarya</taxon>
        <taxon>Ascomycota</taxon>
        <taxon>Pezizomycotina</taxon>
        <taxon>Eurotiomycetes</taxon>
        <taxon>Eurotiomycetidae</taxon>
        <taxon>Eurotiales</taxon>
        <taxon>Aspergillaceae</taxon>
        <taxon>Aspergillus</taxon>
        <taxon>Aspergillus subgen. Circumdati</taxon>
    </lineage>
</organism>
<protein>
    <recommendedName>
        <fullName evidence="4">Hydrophobin</fullName>
    </recommendedName>
</protein>
<proteinExistence type="predicted"/>
<feature type="chain" id="PRO_5024979615" description="Hydrophobin" evidence="1">
    <location>
        <begin position="19"/>
        <end position="103"/>
    </location>
</feature>
<gene>
    <name evidence="2" type="ORF">BDV29DRAFT_192905</name>
</gene>